<organism evidence="2 3">
    <name type="scientific">Tatumella morbirosei</name>
    <dbReference type="NCBI Taxonomy" id="642227"/>
    <lineage>
        <taxon>Bacteria</taxon>
        <taxon>Pseudomonadati</taxon>
        <taxon>Pseudomonadota</taxon>
        <taxon>Gammaproteobacteria</taxon>
        <taxon>Enterobacterales</taxon>
        <taxon>Erwiniaceae</taxon>
        <taxon>Tatumella</taxon>
    </lineage>
</organism>
<comment type="caution">
    <text evidence="2">The sequence shown here is derived from an EMBL/GenBank/DDBJ whole genome shotgun (WGS) entry which is preliminary data.</text>
</comment>
<evidence type="ECO:0000313" key="2">
    <source>
        <dbReference type="EMBL" id="KGD75265.1"/>
    </source>
</evidence>
<feature type="transmembrane region" description="Helical" evidence="1">
    <location>
        <begin position="39"/>
        <end position="59"/>
    </location>
</feature>
<proteinExistence type="predicted"/>
<dbReference type="InterPro" id="IPR007054">
    <property type="entry name" value="Lysis_S"/>
</dbReference>
<reference evidence="2" key="1">
    <citation type="submission" date="2014-12" db="EMBL/GenBank/DDBJ databases">
        <title>The draft genome of the Tatumella morbirosei type strain, LMG23360T isolated from pineapple rot.</title>
        <authorList>
            <person name="Smits T.H."/>
            <person name="Palmer M."/>
            <person name="Venter S.N."/>
            <person name="Duffy B."/>
            <person name="Steenkamp E.T."/>
            <person name="Chan W.Y."/>
            <person name="Coutinho T.A."/>
            <person name="Coetzee M.P."/>
            <person name="De Maayer P."/>
        </authorList>
    </citation>
    <scope>NUCLEOTIDE SEQUENCE [LARGE SCALE GENOMIC DNA]</scope>
    <source>
        <strain evidence="2">LMG 23360</strain>
    </source>
</reference>
<dbReference type="STRING" id="642227.HA49_08510"/>
<accession>A0A095VKW3</accession>
<dbReference type="GO" id="GO:0001907">
    <property type="term" value="P:symbiont-mediated killing of host cell"/>
    <property type="evidence" value="ECO:0007669"/>
    <property type="project" value="InterPro"/>
</dbReference>
<gene>
    <name evidence="2" type="ORF">HA49_08510</name>
</gene>
<dbReference type="AlphaFoldDB" id="A0A095VKW3"/>
<dbReference type="eggNOG" id="ENOG50337BJ">
    <property type="taxonomic scope" value="Bacteria"/>
</dbReference>
<keyword evidence="1" id="KW-0812">Transmembrane</keyword>
<dbReference type="Pfam" id="PF04971">
    <property type="entry name" value="Phage_holin_2_1"/>
    <property type="match status" value="1"/>
</dbReference>
<dbReference type="Proteomes" id="UP000029577">
    <property type="component" value="Unassembled WGS sequence"/>
</dbReference>
<evidence type="ECO:0000256" key="1">
    <source>
        <dbReference type="SAM" id="Phobius"/>
    </source>
</evidence>
<name>A0A095VKW3_9GAMM</name>
<dbReference type="EMBL" id="JPKR02000004">
    <property type="protein sequence ID" value="KGD75265.1"/>
    <property type="molecule type" value="Genomic_DNA"/>
</dbReference>
<protein>
    <submittedName>
        <fullName evidence="2">Lysis protein</fullName>
    </submittedName>
</protein>
<keyword evidence="3" id="KW-1185">Reference proteome</keyword>
<sequence>MKINIMPDKIASAASYCVSGTLVCGGSVAQWISDLDWNKIAVISGIIVGVATLLVNAWYKSQTLKAYKDSIARGIPSAPPEGD</sequence>
<keyword evidence="1" id="KW-1133">Transmembrane helix</keyword>
<keyword evidence="1" id="KW-0472">Membrane</keyword>
<evidence type="ECO:0000313" key="3">
    <source>
        <dbReference type="Proteomes" id="UP000029577"/>
    </source>
</evidence>
<dbReference type="GO" id="GO:0140911">
    <property type="term" value="F:pore-forming activity"/>
    <property type="evidence" value="ECO:0007669"/>
    <property type="project" value="InterPro"/>
</dbReference>
<dbReference type="RefSeq" id="WP_038018885.1">
    <property type="nucleotide sequence ID" value="NZ_JPKR02000004.1"/>
</dbReference>
<dbReference type="OrthoDB" id="6625692at2"/>